<dbReference type="Proteomes" id="UP000499080">
    <property type="component" value="Unassembled WGS sequence"/>
</dbReference>
<dbReference type="EMBL" id="BGPR01000398">
    <property type="protein sequence ID" value="GBM18135.1"/>
    <property type="molecule type" value="Genomic_DNA"/>
</dbReference>
<proteinExistence type="predicted"/>
<accession>A0A4Y2DR94</accession>
<evidence type="ECO:0000256" key="1">
    <source>
        <dbReference type="SAM" id="MobiDB-lite"/>
    </source>
</evidence>
<name>A0A4Y2DR94_ARAVE</name>
<feature type="region of interest" description="Disordered" evidence="1">
    <location>
        <begin position="1"/>
        <end position="40"/>
    </location>
</feature>
<reference evidence="2 3" key="1">
    <citation type="journal article" date="2019" name="Sci. Rep.">
        <title>Orb-weaving spider Araneus ventricosus genome elucidates the spidroin gene catalogue.</title>
        <authorList>
            <person name="Kono N."/>
            <person name="Nakamura H."/>
            <person name="Ohtoshi R."/>
            <person name="Moran D.A.P."/>
            <person name="Shinohara A."/>
            <person name="Yoshida Y."/>
            <person name="Fujiwara M."/>
            <person name="Mori M."/>
            <person name="Tomita M."/>
            <person name="Arakawa K."/>
        </authorList>
    </citation>
    <scope>NUCLEOTIDE SEQUENCE [LARGE SCALE GENOMIC DNA]</scope>
</reference>
<organism evidence="2 3">
    <name type="scientific">Araneus ventricosus</name>
    <name type="common">Orbweaver spider</name>
    <name type="synonym">Epeira ventricosa</name>
    <dbReference type="NCBI Taxonomy" id="182803"/>
    <lineage>
        <taxon>Eukaryota</taxon>
        <taxon>Metazoa</taxon>
        <taxon>Ecdysozoa</taxon>
        <taxon>Arthropoda</taxon>
        <taxon>Chelicerata</taxon>
        <taxon>Arachnida</taxon>
        <taxon>Araneae</taxon>
        <taxon>Araneomorphae</taxon>
        <taxon>Entelegynae</taxon>
        <taxon>Araneoidea</taxon>
        <taxon>Araneidae</taxon>
        <taxon>Araneus</taxon>
    </lineage>
</organism>
<comment type="caution">
    <text evidence="2">The sequence shown here is derived from an EMBL/GenBank/DDBJ whole genome shotgun (WGS) entry which is preliminary data.</text>
</comment>
<evidence type="ECO:0000313" key="3">
    <source>
        <dbReference type="Proteomes" id="UP000499080"/>
    </source>
</evidence>
<keyword evidence="3" id="KW-1185">Reference proteome</keyword>
<feature type="compositionally biased region" description="Basic and acidic residues" evidence="1">
    <location>
        <begin position="28"/>
        <end position="40"/>
    </location>
</feature>
<evidence type="ECO:0000313" key="2">
    <source>
        <dbReference type="EMBL" id="GBM18135.1"/>
    </source>
</evidence>
<gene>
    <name evidence="2" type="ORF">AVEN_75544_1</name>
</gene>
<protein>
    <submittedName>
        <fullName evidence="2">Uncharacterized protein</fullName>
    </submittedName>
</protein>
<dbReference type="AlphaFoldDB" id="A0A4Y2DR94"/>
<sequence>MELVKEKPKTKKPKKKSESSKNAVTATEIKELQVPEEDKRYQEDSSTFEILYFVAKVRAPDVAAAGHPILTPVKLSFQP</sequence>